<dbReference type="InterPro" id="IPR001119">
    <property type="entry name" value="SLH_dom"/>
</dbReference>
<feature type="chain" id="PRO_5007491585" evidence="2">
    <location>
        <begin position="29"/>
        <end position="924"/>
    </location>
</feature>
<dbReference type="InterPro" id="IPR051465">
    <property type="entry name" value="Cell_Envelope_Struct_Comp"/>
</dbReference>
<gene>
    <name evidence="4" type="ORF">AN618_13320</name>
</gene>
<dbReference type="STRING" id="520764.AN618_13320"/>
<reference evidence="4 5" key="1">
    <citation type="submission" date="2015-12" db="EMBL/GenBank/DDBJ databases">
        <title>Draft genome sequnece of Fervidicola ferrireducens strain Y170.</title>
        <authorList>
            <person name="Patel B.K."/>
        </authorList>
    </citation>
    <scope>NUCLEOTIDE SEQUENCE [LARGE SCALE GENOMIC DNA]</scope>
    <source>
        <strain evidence="4 5">Y170</strain>
    </source>
</reference>
<comment type="caution">
    <text evidence="4">The sequence shown here is derived from an EMBL/GenBank/DDBJ whole genome shotgun (WGS) entry which is preliminary data.</text>
</comment>
<keyword evidence="2" id="KW-0732">Signal</keyword>
<protein>
    <submittedName>
        <fullName evidence="4">Surface layer protein</fullName>
    </submittedName>
</protein>
<keyword evidence="5" id="KW-1185">Reference proteome</keyword>
<dbReference type="PANTHER" id="PTHR43308:SF1">
    <property type="entry name" value="OUTER MEMBRANE PROTEIN ALPHA"/>
    <property type="match status" value="1"/>
</dbReference>
<dbReference type="PANTHER" id="PTHR43308">
    <property type="entry name" value="OUTER MEMBRANE PROTEIN ALPHA-RELATED"/>
    <property type="match status" value="1"/>
</dbReference>
<dbReference type="RefSeq" id="WP_066353336.1">
    <property type="nucleotide sequence ID" value="NZ_LOED01000014.1"/>
</dbReference>
<dbReference type="OrthoDB" id="1706086at2"/>
<evidence type="ECO:0000313" key="5">
    <source>
        <dbReference type="Proteomes" id="UP000070427"/>
    </source>
</evidence>
<dbReference type="AlphaFoldDB" id="A0A140L8T1"/>
<sequence>MLKGQRAKRLLAMLTVFFFIAGSVFAGAATKSKVAYAATKNEFPAVDLTKLTSDVSDKNTKDAVMRLAAFGIVNGMEDGKYHPDEKVTREQFAKLLVTALGMESAAKAGAGHVSFKDVAPSRWSAGYISVAAGQGLIKGYPDGTFKPDKEVSYAEAITMLVRALGYKDEFLPGKWPGNYLAKAAEKEVTKYVKFTDVNGFANRGECAILVNNTLDAKVVKVDTYESGNVKYYESEKTLLEDKLNITKLEDKRIIANNRLDDSLNEDNNEVTVVDAKDNSNAKDYDVVAGYNVEPVLGEEVTIYLNDDDEIVYAEREYEDKAMFDYASSANDDKTLSLVKFDDDYKFDENAVVYVSDADGAIKYEGEDEINANLSKLVGKPGKFVVKNSKIVFADLINPDQTDDGWMVVTENNSGVIKGITPNTDKLDNVSEIDLREDETFDKVVVLDTNGNALTVNDIQNGNVIYVGKQDIDGDTYAVVRVVKDNVITGEFTGYKLSSSERKIGIDGKYIKASVHEAKYSTNGGDDIKYFNTTNSDVDNDMEDLDEVSITAYLDGAGRIAYFVGSTTESSGYKYGIVTKIYEESEKIKIYTVTNDGEGDEIVYPVEETKNLTKDKNGNPIAAGSLVKFKLNKNGEIAEDEIYVVDLSNYYVMDDDFGKDSIKTTSGKSISVDSKTVIFDLRNVKAYTDINTDTDSINEVVYSKDATRYSLDITAADTDDDFDVVKWSDLAEDDKVDVPFYVILDDNGVDAKAIFFVSSTSTGVTDSSSDEIPVYVVDMWKKSGDVYVTIHPYGEGTKDVKVDSTWKNSIEDERPYVVKIQADGELEIVTSSNDYEEYYGVITAKSGDTVTADVYKVGTSTLETKKFKLPANAIVYEEDEKKSASSIHTGDAVYFIVEDGVNIRVIERLIDDEAKAVLTDKKSPY</sequence>
<evidence type="ECO:0000259" key="3">
    <source>
        <dbReference type="PROSITE" id="PS51272"/>
    </source>
</evidence>
<dbReference type="InParanoid" id="A0A140L8T1"/>
<name>A0A140L8T1_9FIRM</name>
<feature type="domain" description="SLH" evidence="3">
    <location>
        <begin position="47"/>
        <end position="110"/>
    </location>
</feature>
<feature type="signal peptide" evidence="2">
    <location>
        <begin position="1"/>
        <end position="28"/>
    </location>
</feature>
<dbReference type="Proteomes" id="UP000070427">
    <property type="component" value="Unassembled WGS sequence"/>
</dbReference>
<dbReference type="PATRIC" id="fig|520764.3.peg.1382"/>
<organism evidence="4 5">
    <name type="scientific">Fervidicola ferrireducens</name>
    <dbReference type="NCBI Taxonomy" id="520764"/>
    <lineage>
        <taxon>Bacteria</taxon>
        <taxon>Bacillati</taxon>
        <taxon>Bacillota</taxon>
        <taxon>Clostridia</taxon>
        <taxon>Thermosediminibacterales</taxon>
        <taxon>Thermosediminibacteraceae</taxon>
        <taxon>Fervidicola</taxon>
    </lineage>
</organism>
<keyword evidence="1" id="KW-0677">Repeat</keyword>
<dbReference type="Pfam" id="PF00395">
    <property type="entry name" value="SLH"/>
    <property type="match status" value="2"/>
</dbReference>
<proteinExistence type="predicted"/>
<evidence type="ECO:0000256" key="2">
    <source>
        <dbReference type="SAM" id="SignalP"/>
    </source>
</evidence>
<dbReference type="PROSITE" id="PS51272">
    <property type="entry name" value="SLH"/>
    <property type="match status" value="2"/>
</dbReference>
<evidence type="ECO:0000256" key="1">
    <source>
        <dbReference type="ARBA" id="ARBA00022737"/>
    </source>
</evidence>
<feature type="domain" description="SLH" evidence="3">
    <location>
        <begin position="111"/>
        <end position="174"/>
    </location>
</feature>
<dbReference type="EMBL" id="LOED01000014">
    <property type="protein sequence ID" value="KXG76956.1"/>
    <property type="molecule type" value="Genomic_DNA"/>
</dbReference>
<accession>A0A140L8T1</accession>
<evidence type="ECO:0000313" key="4">
    <source>
        <dbReference type="EMBL" id="KXG76956.1"/>
    </source>
</evidence>